<evidence type="ECO:0000259" key="10">
    <source>
        <dbReference type="PROSITE" id="PS50157"/>
    </source>
</evidence>
<feature type="compositionally biased region" description="Basic residues" evidence="9">
    <location>
        <begin position="1134"/>
        <end position="1146"/>
    </location>
</feature>
<evidence type="ECO:0000313" key="11">
    <source>
        <dbReference type="EMBL" id="KAJ8956301.1"/>
    </source>
</evidence>
<feature type="region of interest" description="Disordered" evidence="9">
    <location>
        <begin position="2148"/>
        <end position="2197"/>
    </location>
</feature>
<dbReference type="GO" id="GO:0008270">
    <property type="term" value="F:zinc ion binding"/>
    <property type="evidence" value="ECO:0007669"/>
    <property type="project" value="UniProtKB-KW"/>
</dbReference>
<sequence length="3973" mass="445564">MADDEYGKKLDSLQQYIPFLENMIQQLSDPTKKNREQQLNKMQSLYAMITDKKKKLKLETLVRCEDVISKLYVKVHNRPIGAKKSPVLTPASPSPPRDIPAQQPLTIPTERLENERPRIDIYSSAGESLNKSRYYNNLPLNTRVPDMSKPPISLEDLKTLEEDVQDKINETTLKSASLNELTNLKNIITEQIQLEDIKSKSPQKPKCEDINTTVRNNSTLTKKAIQSPDKLNVKEKTVDSPKPGSSKIKDPKPETNPETSPKKENKSNNTHTALKPKSPKVLKEPASIFGSVLSTIDDKILEVKKKKEDKKHSAPGKDEKRPDGGREKSKDKSSETKKEEKRNSSDKKSDDKGSSKKKSDKISSEDKGKISTKTEEKCSLSGKKSFEELEQSLKDKLKAAEEDQVKSAINVKDEENKDCKNEESNDAKDKVVTSRIFVRKETELKPTKEIAIENREDAAPTRPQQAPVFRRLADKYNPKPRKPALEADVDKAVADSIEEKMKSFPPKIPVINQLPEPVPPPASLILCSQAEPETPAPSAQLPAVLQNILNPSTTQLINNVVSHLRQTNDANDGSRTPLLPNPPSLLGNPPALLGNQPTLMGNPSLLGNPQSLMGSSPGQLAGNTPLLMSPPTREDNFVSEYCREQFNGDYGNPATDYGNPGQYAQQMRPRFEPPRSQFAPKSPRYGAPLMGEKYNENFAQDRQFCQPYGYQQNNHMDMQPLDYYPPNAPTPANQYNCGPPLLSPEIPHFHNEQKPAGFWRNEDTRMHWDRRDQDLRMSRDPRTYREYREMRERDPRIARDNRDQRDNRDPRDVSRDPRLNRDPRDREYRDPRLNKPRDDRDTARCRDNRFQQRDYRPNRYDSKFDRMYSRTNHERSRSRSRSMSQANETFVSPLDSLYTGKEEHRTGKGYGVQNFRIPKIKKEDESKGKDEECAKVTSTNEDLIIEDHDAENDEAADRNSDEEDQPEESKPEEIVVVEEEVAEQNKSAEEIKEPDVEKERSASPQPQKEASEPAKVIEPMEPEQPKVTSSQSAEPESKPADQTILAQFFANLLGSKNKRDKKTALYSLISTFSDSFSDKELSKITKIIKADDEDDDTSEEEDESKKPVQKPDDEKDAVKEPTADENEKEERIARPTRYKPRRRVRRISSNSPSKEDTNKEKEPITSPEPQPQETETKQDPSKEEDSVIVTVGERIKSRKRSSATLAKPTKKYRTELDMLHEDIQDMFIRDGVLTASGKRMCRILKDDPNMLASPPQPQTSSSDDTSPQKVRKKSGPKPKPKPPNPAEMRVMKSVRVIIPKMSDSDVAQRDESPKRILRRSTRNVAYVESDDESPVREGTPLADEESIAGDGSVREFESDAESTDNEKDKSAQSGETGQKSKCSKRKRGKGWALGIIPNKRKKKKQASIDEPEETAGTKDDTLESIALDPNSDKSYVEPDKNYYIDVRTNKSHGCKLCDYRGRFITTHYKTAHPESEILSSRFAPAVATEAIDDSNENLAKYESLMRIKGGGKLRFICRFCKFNTHVPPTLFYDHITTHTGEYRHICPECDFSASSGKTLKSHMSTAHHDTNKRIARKSYGQTIMFGYMCGECNYVQLSEKNVEDHINIFHLQKPVIHKVNMSTYLDPEIESIAQERETTNEQPPSPKNIEEPEERTEPEETTMPPPQRKKPGPKPGPKSAKRRLREKAQRRKSETSGAESDSVTDTESVTSKESESFEQGLNREEVPPKLTPPRRKMSREVSMDEEMSMTARSSRAAKEKATEKLKTLMEVTEGPIRKRMPTVEESKKREDKNKGQESVQPKAAEECTQQESEHKAESKDKEEREPADERKTYTEEPKPVVKKEVELNVFTCKTDLQEENKKIQQERLQLMDELNKSVGSRTSLNFVDKLCDRLSQGNVMIKQEPQDDALYSHPPRTLNPSPLAMPVLEKEKSLTTPTSAAVTSPSVVTVTPNKKPVLETDVTQISKSNYDVTQKNDKIITDMIQKLKGKLATSAEENVDNPLAVDDADYDSEGPPPLTHVNQLLNVKPTDESTKTLLIGGLVRVIKNSDALVFSCLVPPCLFSTEDRADFQAHCREAHKQGNATRSSTLCDMCGMEIVSTEDRSLLENLFDHTVTEHADFISGKEGDESFKPPARVLRIRKLSGDALSVTKSEPDEDNADGKGDDAKANDAVQDDDVEASAAKADKEDQNAQKVGEPSATMVELDASEDNPFPFKIAGVMSLAEPQPPPLAPILAKPVLQMGAGSQLIVKEAKLTQAELLKPRKTAKAMAKFIATVSDLYKCPHYYCLFSTNFRDFLERHLKAHKVEQDILIPCVYCDMKTPWEHVPMHIDIRHAHCRFACSYCLYRAVVKEYVFLHQDQAHPANDYSVVALPQPKHSKRFAIAEVKVDPASLCQPYTCMNACNVKFLFQNEFRRHLEVHKSNYINCGYKQCTNRVQASKMPDHWSLAHSVSLYQCGYCNYSADELKKMNHHFARSHQGLQPDVWVRQHTPQQDGLALGYTADAFKVMRKIVSISKAPDAKNPESASSENLSVLLPAMTYSKPGAYKTAPPFGKTTLQMVSSKKNVIFPAAKPGLNRTITFVSTSSGTSGPSNILLLPSVSTGSNIGGIVMTAPAPIMTAVAPSQQKENAPETDGEPGKEPQEPEQPSIEPLEHITVGEDSQGCVEDADNVDIDPLSLDLGDMSKNADGFSSGEESDEGKAEKSKKGSTSGLLSYQLYRCAFCEISFSNSADLKKHAAKSLTCRRDDGSGKPFSCVHCGKRLKNSHVLVDHIQCHGVLRFSCSLCTNKYATVSQARSHAKTRHNINQTCLTPANPNKTNIDTDEYVVRPKLVLQPLPSTEAAPAEAASSAGAAEHVYTPDQIDRIPMRHILSCTAKCGLCSYTTKVRTNMVRHLQFHSEEKAVSESAPVNPVPCLEKNEKMFDKMVNLAGSSHATSRMGGAKAEGKEKEAENLPDFVQSHCRYVCPAQNCNYLCPEEANLRHHIIALHDDETSFTCVHCKASLAQTDADGLIKHFKLHGLQLYKCQYCSFAHNLKHKVERHAGDAHLDLPVKVITVRCLEAEPKDQEPSTSGVQSAAPASTSKVHKPWRCCMCKYKSGTQEGIQHHALEKHEIDSHFKCALCTYKSNDKESFIEHFRDAHNNQSVDIIYAYRKIEEGKEKESETFDTTPLWQRDRPRVRHIRGILFDESSPVPAKAPKKTVKSAASPSPSGAKPAPAQPKPSTSKSNMDLSIESVANGTAEILKADAPSDGVVEMVTESRETGEPVDEPEAKDDDVIVIDDDDDKEVVPESAKNKDNKDAPTAKNRPLKRKCAEPAAGVAKLPKATDEVIDVEGSGSDSDTEKDEFSEKNLNVRFGGHGTPLNKQLKCPICNQFKSKRISDFIFHLFKEMKVYRFKCKICSDESITFRYMYKHIQEHNRADDCDDNIVFLPPNRALEAWLQIVIREQSLIILQNFLPAPDVKASVDKELVVCPHCEKKFQNEQEKNEHCIIHWSQKPFGCSMCRFTAYSLRDIEKHLETLHGSKMLLVNLLQHVQTKAPTVAKELKLSDVAHMREVNSRHATTSIEKPPDPEEDPLRIPGDEAAGEGPEEEAAAKGKEDGGELSDLVIVTKTDSNVPNESDVFCCEYCPFMTNSETQVLGHIAGAHEHMHVKFKTLNRVTCEANVGEYVGCMVCSEVGSEIRIRQHHIEKHDGQTFLLYRFTCLLCRKRFVKLPGLKTHFNKQHPGFQLKYEQINGEAAPEEGRAQPAPTTPRAAPSPSPSSSAQPLRRYKCSLCSYERTFPSSQLSNLRAHVKQHFKAFTCGVCLTHKFKSRWEAISHFGKEHRGMPESIIVDGDVNEEYTVAVARIIMDAREVAGAAARSTARKSTSAPKARSETEYSYYGTRAEPVDLGKIMTAVEINGMCLNMSAEKLSKIFDLNAEVVVEDCNLSVNLSTLHINFSLDDFSEDSFELDNIFPYVDSLLNNAFGGELL</sequence>
<feature type="region of interest" description="Disordered" evidence="9">
    <location>
        <begin position="1244"/>
        <end position="1433"/>
    </location>
</feature>
<feature type="compositionally biased region" description="Basic and acidic residues" evidence="9">
    <location>
        <begin position="3287"/>
        <end position="3302"/>
    </location>
</feature>
<dbReference type="GO" id="GO:0005634">
    <property type="term" value="C:nucleus"/>
    <property type="evidence" value="ECO:0007669"/>
    <property type="project" value="UniProtKB-SubCell"/>
</dbReference>
<dbReference type="PROSITE" id="PS50157">
    <property type="entry name" value="ZINC_FINGER_C2H2_2"/>
    <property type="match status" value="6"/>
</dbReference>
<feature type="compositionally biased region" description="Acidic residues" evidence="9">
    <location>
        <begin position="948"/>
        <end position="966"/>
    </location>
</feature>
<dbReference type="InterPro" id="IPR013087">
    <property type="entry name" value="Znf_C2H2_type"/>
</dbReference>
<feature type="compositionally biased region" description="Basic and acidic residues" evidence="9">
    <location>
        <begin position="786"/>
        <end position="877"/>
    </location>
</feature>
<evidence type="ECO:0000256" key="5">
    <source>
        <dbReference type="ARBA" id="ARBA00022833"/>
    </source>
</evidence>
<feature type="domain" description="C2H2-type" evidence="10">
    <location>
        <begin position="3471"/>
        <end position="3498"/>
    </location>
</feature>
<feature type="region of interest" description="Disordered" evidence="9">
    <location>
        <begin position="3557"/>
        <end position="3601"/>
    </location>
</feature>
<evidence type="ECO:0000256" key="2">
    <source>
        <dbReference type="ARBA" id="ARBA00022723"/>
    </source>
</evidence>
<keyword evidence="3" id="KW-0677">Repeat</keyword>
<feature type="compositionally biased region" description="Acidic residues" evidence="9">
    <location>
        <begin position="1091"/>
        <end position="1102"/>
    </location>
</feature>
<feature type="region of interest" description="Disordered" evidence="9">
    <location>
        <begin position="1087"/>
        <end position="1215"/>
    </location>
</feature>
<keyword evidence="6" id="KW-0238">DNA-binding</keyword>
<feature type="compositionally biased region" description="Basic and acidic residues" evidence="9">
    <location>
        <begin position="198"/>
        <end position="209"/>
    </location>
</feature>
<feature type="compositionally biased region" description="Basic and acidic residues" evidence="9">
    <location>
        <begin position="1103"/>
        <end position="1122"/>
    </location>
</feature>
<comment type="subcellular location">
    <subcellularLocation>
        <location evidence="1">Nucleus</location>
    </subcellularLocation>
</comment>
<feature type="compositionally biased region" description="Basic and acidic residues" evidence="9">
    <location>
        <begin position="360"/>
        <end position="384"/>
    </location>
</feature>
<feature type="compositionally biased region" description="Basic and acidic residues" evidence="9">
    <location>
        <begin position="1174"/>
        <end position="1185"/>
    </location>
</feature>
<evidence type="ECO:0000256" key="1">
    <source>
        <dbReference type="ARBA" id="ARBA00004123"/>
    </source>
</evidence>
<feature type="region of interest" description="Disordered" evidence="9">
    <location>
        <begin position="400"/>
        <end position="428"/>
    </location>
</feature>
<evidence type="ECO:0000256" key="4">
    <source>
        <dbReference type="ARBA" id="ARBA00022771"/>
    </source>
</evidence>
<evidence type="ECO:0000313" key="12">
    <source>
        <dbReference type="Proteomes" id="UP001162162"/>
    </source>
</evidence>
<keyword evidence="7" id="KW-0539">Nucleus</keyword>
<keyword evidence="5" id="KW-0862">Zinc</keyword>
<feature type="region of interest" description="Disordered" evidence="9">
    <location>
        <begin position="3244"/>
        <end position="3318"/>
    </location>
</feature>
<dbReference type="InterPro" id="IPR048385">
    <property type="entry name" value="Med15_central"/>
</dbReference>
<dbReference type="Gene3D" id="3.30.160.60">
    <property type="entry name" value="Classic Zinc Finger"/>
    <property type="match status" value="5"/>
</dbReference>
<keyword evidence="4 8" id="KW-0863">Zinc-finger</keyword>
<organism evidence="11 12">
    <name type="scientific">Aromia moschata</name>
    <dbReference type="NCBI Taxonomy" id="1265417"/>
    <lineage>
        <taxon>Eukaryota</taxon>
        <taxon>Metazoa</taxon>
        <taxon>Ecdysozoa</taxon>
        <taxon>Arthropoda</taxon>
        <taxon>Hexapoda</taxon>
        <taxon>Insecta</taxon>
        <taxon>Pterygota</taxon>
        <taxon>Neoptera</taxon>
        <taxon>Endopterygota</taxon>
        <taxon>Coleoptera</taxon>
        <taxon>Polyphaga</taxon>
        <taxon>Cucujiformia</taxon>
        <taxon>Chrysomeloidea</taxon>
        <taxon>Cerambycidae</taxon>
        <taxon>Cerambycinae</taxon>
        <taxon>Callichromatini</taxon>
        <taxon>Aromia</taxon>
    </lineage>
</organism>
<feature type="compositionally biased region" description="Basic and acidic residues" evidence="9">
    <location>
        <begin position="2160"/>
        <end position="2169"/>
    </location>
</feature>
<feature type="compositionally biased region" description="Low complexity" evidence="9">
    <location>
        <begin position="3746"/>
        <end position="3767"/>
    </location>
</feature>
<feature type="region of interest" description="Disordered" evidence="9">
    <location>
        <begin position="921"/>
        <end position="1041"/>
    </location>
</feature>
<feature type="compositionally biased region" description="Basic and acidic residues" evidence="9">
    <location>
        <begin position="3568"/>
        <end position="3581"/>
    </location>
</feature>
<feature type="compositionally biased region" description="Basic residues" evidence="9">
    <location>
        <begin position="1269"/>
        <end position="1280"/>
    </location>
</feature>
<feature type="compositionally biased region" description="Basic and acidic residues" evidence="9">
    <location>
        <begin position="296"/>
        <end position="354"/>
    </location>
</feature>
<dbReference type="GO" id="GO:0003677">
    <property type="term" value="F:DNA binding"/>
    <property type="evidence" value="ECO:0007669"/>
    <property type="project" value="UniProtKB-KW"/>
</dbReference>
<feature type="region of interest" description="Disordered" evidence="9">
    <location>
        <begin position="3740"/>
        <end position="3767"/>
    </location>
</feature>
<evidence type="ECO:0000256" key="7">
    <source>
        <dbReference type="ARBA" id="ARBA00023242"/>
    </source>
</evidence>
<feature type="domain" description="C2H2-type" evidence="10">
    <location>
        <begin position="2455"/>
        <end position="2483"/>
    </location>
</feature>
<dbReference type="Proteomes" id="UP001162162">
    <property type="component" value="Unassembled WGS sequence"/>
</dbReference>
<feature type="compositionally biased region" description="Basic and acidic residues" evidence="9">
    <location>
        <begin position="1811"/>
        <end position="1837"/>
    </location>
</feature>
<feature type="compositionally biased region" description="Basic and acidic residues" evidence="9">
    <location>
        <begin position="986"/>
        <end position="1001"/>
    </location>
</feature>
<feature type="compositionally biased region" description="Basic and acidic residues" evidence="9">
    <location>
        <begin position="247"/>
        <end position="266"/>
    </location>
</feature>
<dbReference type="PANTHER" id="PTHR24392">
    <property type="entry name" value="ZINC FINGER PROTEIN"/>
    <property type="match status" value="1"/>
</dbReference>
<feature type="compositionally biased region" description="Basic and acidic residues" evidence="9">
    <location>
        <begin position="921"/>
        <end position="934"/>
    </location>
</feature>
<gene>
    <name evidence="11" type="ORF">NQ318_015037</name>
</gene>
<feature type="region of interest" description="Disordered" evidence="9">
    <location>
        <begin position="449"/>
        <end position="468"/>
    </location>
</feature>
<name>A0AAV8YZ07_9CUCU</name>
<feature type="region of interest" description="Disordered" evidence="9">
    <location>
        <begin position="786"/>
        <end position="888"/>
    </location>
</feature>
<feature type="compositionally biased region" description="Low complexity" evidence="9">
    <location>
        <begin position="3203"/>
        <end position="3227"/>
    </location>
</feature>
<evidence type="ECO:0000256" key="8">
    <source>
        <dbReference type="PROSITE-ProRule" id="PRU00042"/>
    </source>
</evidence>
<feature type="compositionally biased region" description="Basic residues" evidence="9">
    <location>
        <begin position="1679"/>
        <end position="1690"/>
    </location>
</feature>
<accession>A0AAV8YZ07</accession>
<feature type="compositionally biased region" description="Basic and acidic residues" evidence="9">
    <location>
        <begin position="1756"/>
        <end position="1767"/>
    </location>
</feature>
<feature type="domain" description="C2H2-type" evidence="10">
    <location>
        <begin position="3702"/>
        <end position="3730"/>
    </location>
</feature>
<feature type="domain" description="C2H2-type" evidence="10">
    <location>
        <begin position="2876"/>
        <end position="2903"/>
    </location>
</feature>
<feature type="compositionally biased region" description="Basic and acidic residues" evidence="9">
    <location>
        <begin position="1153"/>
        <end position="1163"/>
    </location>
</feature>
<dbReference type="Pfam" id="PF21538">
    <property type="entry name" value="Med15_M"/>
    <property type="match status" value="1"/>
</dbReference>
<feature type="region of interest" description="Disordered" evidence="9">
    <location>
        <begin position="198"/>
        <end position="384"/>
    </location>
</feature>
<feature type="region of interest" description="Disordered" evidence="9">
    <location>
        <begin position="2676"/>
        <end position="2708"/>
    </location>
</feature>
<dbReference type="PROSITE" id="PS00028">
    <property type="entry name" value="ZINC_FINGER_C2H2_1"/>
    <property type="match status" value="6"/>
</dbReference>
<dbReference type="EMBL" id="JAPWTK010000031">
    <property type="protein sequence ID" value="KAJ8956301.1"/>
    <property type="molecule type" value="Genomic_DNA"/>
</dbReference>
<proteinExistence type="predicted"/>
<feature type="domain" description="C2H2-type" evidence="10">
    <location>
        <begin position="2754"/>
        <end position="2776"/>
    </location>
</feature>
<feature type="compositionally biased region" description="Low complexity" evidence="9">
    <location>
        <begin position="1258"/>
        <end position="1268"/>
    </location>
</feature>
<feature type="compositionally biased region" description="Basic and acidic residues" evidence="9">
    <location>
        <begin position="1781"/>
        <end position="1795"/>
    </location>
</feature>
<feature type="compositionally biased region" description="Polar residues" evidence="9">
    <location>
        <begin position="210"/>
        <end position="221"/>
    </location>
</feature>
<evidence type="ECO:0000256" key="6">
    <source>
        <dbReference type="ARBA" id="ARBA00023125"/>
    </source>
</evidence>
<evidence type="ECO:0000256" key="3">
    <source>
        <dbReference type="ARBA" id="ARBA00022737"/>
    </source>
</evidence>
<keyword evidence="12" id="KW-1185">Reference proteome</keyword>
<feature type="compositionally biased region" description="Acidic residues" evidence="9">
    <location>
        <begin position="3265"/>
        <end position="3286"/>
    </location>
</feature>
<dbReference type="SMART" id="SM00355">
    <property type="entry name" value="ZnF_C2H2"/>
    <property type="match status" value="27"/>
</dbReference>
<comment type="caution">
    <text evidence="11">The sequence shown here is derived from an EMBL/GenBank/DDBJ whole genome shotgun (WGS) entry which is preliminary data.</text>
</comment>
<reference evidence="11" key="1">
    <citation type="journal article" date="2023" name="Insect Mol. Biol.">
        <title>Genome sequencing provides insights into the evolution of gene families encoding plant cell wall-degrading enzymes in longhorned beetles.</title>
        <authorList>
            <person name="Shin N.R."/>
            <person name="Okamura Y."/>
            <person name="Kirsch R."/>
            <person name="Pauchet Y."/>
        </authorList>
    </citation>
    <scope>NUCLEOTIDE SEQUENCE</scope>
    <source>
        <strain evidence="11">AMC_N1</strain>
    </source>
</reference>
<feature type="region of interest" description="Disordered" evidence="9">
    <location>
        <begin position="2623"/>
        <end position="2648"/>
    </location>
</feature>
<feature type="domain" description="C2H2-type" evidence="10">
    <location>
        <begin position="2398"/>
        <end position="2426"/>
    </location>
</feature>
<protein>
    <recommendedName>
        <fullName evidence="10">C2H2-type domain-containing protein</fullName>
    </recommendedName>
</protein>
<evidence type="ECO:0000256" key="9">
    <source>
        <dbReference type="SAM" id="MobiDB-lite"/>
    </source>
</evidence>
<feature type="compositionally biased region" description="Basic and acidic residues" evidence="9">
    <location>
        <begin position="1302"/>
        <end position="1314"/>
    </location>
</feature>
<feature type="region of interest" description="Disordered" evidence="9">
    <location>
        <begin position="82"/>
        <end position="103"/>
    </location>
</feature>
<feature type="compositionally biased region" description="Low complexity" evidence="9">
    <location>
        <begin position="1699"/>
        <end position="1709"/>
    </location>
</feature>
<feature type="compositionally biased region" description="Basic and acidic residues" evidence="9">
    <location>
        <begin position="449"/>
        <end position="459"/>
    </location>
</feature>
<feature type="compositionally biased region" description="Acidic residues" evidence="9">
    <location>
        <begin position="1651"/>
        <end position="1660"/>
    </location>
</feature>
<keyword evidence="2" id="KW-0479">Metal-binding</keyword>
<feature type="region of interest" description="Disordered" evidence="9">
    <location>
        <begin position="567"/>
        <end position="591"/>
    </location>
</feature>
<feature type="region of interest" description="Disordered" evidence="9">
    <location>
        <begin position="1635"/>
        <end position="1837"/>
    </location>
</feature>
<feature type="region of interest" description="Disordered" evidence="9">
    <location>
        <begin position="3185"/>
        <end position="3228"/>
    </location>
</feature>
<feature type="compositionally biased region" description="Basic and acidic residues" evidence="9">
    <location>
        <begin position="1710"/>
        <end position="1727"/>
    </location>
</feature>